<name>A0A6A6UHU9_9PEZI</name>
<dbReference type="EMBL" id="MU004232">
    <property type="protein sequence ID" value="KAF2671762.1"/>
    <property type="molecule type" value="Genomic_DNA"/>
</dbReference>
<evidence type="ECO:0000313" key="1">
    <source>
        <dbReference type="EMBL" id="KAF2671762.1"/>
    </source>
</evidence>
<evidence type="ECO:0000313" key="2">
    <source>
        <dbReference type="Proteomes" id="UP000799302"/>
    </source>
</evidence>
<gene>
    <name evidence="1" type="ORF">BT63DRAFT_411111</name>
</gene>
<sequence>MAMSPTRKIFVGPRRLKMSTVAMHASTAASATSVVTGAIITIEPAIRGIRSPQTPHELETSPTAAVVLLQEDDNGKAIEEAVIAHDFPIAVLKMIGSRFGKLTKDKSRLEIAAGCADERVLCLILPWLLTLVNTLLNATHAPPLPSYVIQVPENSPFDHMFAYWRTFLAMGHAKWASQIERLMVQYVEATELDLADMRQILRFTYSKQSFTNTFLKATAVRLVDKDIEPLERHAIRELFRMERPDYLWSLTKLQAQTGDIKSIDELAKMKEERRRANGDEFHRWSI</sequence>
<keyword evidence="2" id="KW-1185">Reference proteome</keyword>
<protein>
    <submittedName>
        <fullName evidence="1">Uncharacterized protein</fullName>
    </submittedName>
</protein>
<dbReference type="Proteomes" id="UP000799302">
    <property type="component" value="Unassembled WGS sequence"/>
</dbReference>
<accession>A0A6A6UHU9</accession>
<proteinExistence type="predicted"/>
<organism evidence="1 2">
    <name type="scientific">Microthyrium microscopicum</name>
    <dbReference type="NCBI Taxonomy" id="703497"/>
    <lineage>
        <taxon>Eukaryota</taxon>
        <taxon>Fungi</taxon>
        <taxon>Dikarya</taxon>
        <taxon>Ascomycota</taxon>
        <taxon>Pezizomycotina</taxon>
        <taxon>Dothideomycetes</taxon>
        <taxon>Dothideomycetes incertae sedis</taxon>
        <taxon>Microthyriales</taxon>
        <taxon>Microthyriaceae</taxon>
        <taxon>Microthyrium</taxon>
    </lineage>
</organism>
<dbReference type="AlphaFoldDB" id="A0A6A6UHU9"/>
<reference evidence="1" key="1">
    <citation type="journal article" date="2020" name="Stud. Mycol.">
        <title>101 Dothideomycetes genomes: a test case for predicting lifestyles and emergence of pathogens.</title>
        <authorList>
            <person name="Haridas S."/>
            <person name="Albert R."/>
            <person name="Binder M."/>
            <person name="Bloem J."/>
            <person name="Labutti K."/>
            <person name="Salamov A."/>
            <person name="Andreopoulos B."/>
            <person name="Baker S."/>
            <person name="Barry K."/>
            <person name="Bills G."/>
            <person name="Bluhm B."/>
            <person name="Cannon C."/>
            <person name="Castanera R."/>
            <person name="Culley D."/>
            <person name="Daum C."/>
            <person name="Ezra D."/>
            <person name="Gonzalez J."/>
            <person name="Henrissat B."/>
            <person name="Kuo A."/>
            <person name="Liang C."/>
            <person name="Lipzen A."/>
            <person name="Lutzoni F."/>
            <person name="Magnuson J."/>
            <person name="Mondo S."/>
            <person name="Nolan M."/>
            <person name="Ohm R."/>
            <person name="Pangilinan J."/>
            <person name="Park H.-J."/>
            <person name="Ramirez L."/>
            <person name="Alfaro M."/>
            <person name="Sun H."/>
            <person name="Tritt A."/>
            <person name="Yoshinaga Y."/>
            <person name="Zwiers L.-H."/>
            <person name="Turgeon B."/>
            <person name="Goodwin S."/>
            <person name="Spatafora J."/>
            <person name="Crous P."/>
            <person name="Grigoriev I."/>
        </authorList>
    </citation>
    <scope>NUCLEOTIDE SEQUENCE</scope>
    <source>
        <strain evidence="1">CBS 115976</strain>
    </source>
</reference>